<reference evidence="3 4" key="1">
    <citation type="submission" date="2019-02" db="EMBL/GenBank/DDBJ databases">
        <title>Deep-cultivation of Planctomycetes and their phenomic and genomic characterization uncovers novel biology.</title>
        <authorList>
            <person name="Wiegand S."/>
            <person name="Jogler M."/>
            <person name="Boedeker C."/>
            <person name="Pinto D."/>
            <person name="Vollmers J."/>
            <person name="Rivas-Marin E."/>
            <person name="Kohn T."/>
            <person name="Peeters S.H."/>
            <person name="Heuer A."/>
            <person name="Rast P."/>
            <person name="Oberbeckmann S."/>
            <person name="Bunk B."/>
            <person name="Jeske O."/>
            <person name="Meyerdierks A."/>
            <person name="Storesund J.E."/>
            <person name="Kallscheuer N."/>
            <person name="Luecker S."/>
            <person name="Lage O.M."/>
            <person name="Pohl T."/>
            <person name="Merkel B.J."/>
            <person name="Hornburger P."/>
            <person name="Mueller R.-W."/>
            <person name="Bruemmer F."/>
            <person name="Labrenz M."/>
            <person name="Spormann A.M."/>
            <person name="Op den Camp H."/>
            <person name="Overmann J."/>
            <person name="Amann R."/>
            <person name="Jetten M.S.M."/>
            <person name="Mascher T."/>
            <person name="Medema M.H."/>
            <person name="Devos D.P."/>
            <person name="Kaster A.-K."/>
            <person name="Ovreas L."/>
            <person name="Rohde M."/>
            <person name="Galperin M.Y."/>
            <person name="Jogler C."/>
        </authorList>
    </citation>
    <scope>NUCLEOTIDE SEQUENCE [LARGE SCALE GENOMIC DNA]</scope>
    <source>
        <strain evidence="3 4">Pan181</strain>
    </source>
</reference>
<accession>A0A518AMC7</accession>
<feature type="transmembrane region" description="Helical" evidence="2">
    <location>
        <begin position="247"/>
        <end position="268"/>
    </location>
</feature>
<keyword evidence="4" id="KW-1185">Reference proteome</keyword>
<proteinExistence type="predicted"/>
<gene>
    <name evidence="3" type="ORF">Pan181_20640</name>
</gene>
<dbReference type="PANTHER" id="PTHR16095">
    <property type="entry name" value="TRANSMEMBRANE PROTEIN 143 FAMILY MEMBER"/>
    <property type="match status" value="1"/>
</dbReference>
<evidence type="ECO:0000313" key="4">
    <source>
        <dbReference type="Proteomes" id="UP000315750"/>
    </source>
</evidence>
<name>A0A518AMC7_9BACT</name>
<evidence type="ECO:0008006" key="5">
    <source>
        <dbReference type="Google" id="ProtNLM"/>
    </source>
</evidence>
<dbReference type="AlphaFoldDB" id="A0A518AMC7"/>
<keyword evidence="1" id="KW-0597">Phosphoprotein</keyword>
<dbReference type="KEGG" id="amuc:Pan181_20640"/>
<dbReference type="InterPro" id="IPR022227">
    <property type="entry name" value="DUF3754"/>
</dbReference>
<protein>
    <recommendedName>
        <fullName evidence="5">DUF3754 domain-containing protein</fullName>
    </recommendedName>
</protein>
<evidence type="ECO:0000256" key="1">
    <source>
        <dbReference type="ARBA" id="ARBA00022553"/>
    </source>
</evidence>
<keyword evidence="2" id="KW-0472">Membrane</keyword>
<sequence>MTPKVDTLTSLEPGESDWSRPDNRFLPLRACDLVDTLAADAGYFGLTPESLRAFAAALEHVIDHETGTFERNLADAYSLFNPDRDTLPMREPPLPRPEEYDELCEQLEFVLDKANYEELDDVQIAQAVMQARSRNLTVRVDPNRVEFLRLWVRGRGEVEKRERDWWRPWIWRTSSVPIFKRLVVLARLKNDPFVMLKLFKDIPEAEAEALLPHAEVTMTLWDRIKLWGTGASTLGMTIMKVVVGFAALWKLAMVILVGVGTVGIRSVLGYRNARLSRDWQRTRHLYFQNMGNNASALQLLVATVKQEEFKEALLAYLFALAPFGEFEQSGKTFCEHIEHYIHARYGVDVDFDIADAEQKLVKLGLCPAGAPQDVLPLDEAVDVLHELGQGPGIRMLELQ</sequence>
<keyword evidence="2" id="KW-0812">Transmembrane</keyword>
<dbReference type="PANTHER" id="PTHR16095:SF11">
    <property type="entry name" value="TRANSMEMBRANE PROTEIN 143"/>
    <property type="match status" value="1"/>
</dbReference>
<dbReference type="Proteomes" id="UP000315750">
    <property type="component" value="Chromosome"/>
</dbReference>
<dbReference type="RefSeq" id="WP_197529115.1">
    <property type="nucleotide sequence ID" value="NZ_CP036278.1"/>
</dbReference>
<organism evidence="3 4">
    <name type="scientific">Aeoliella mucimassa</name>
    <dbReference type="NCBI Taxonomy" id="2527972"/>
    <lineage>
        <taxon>Bacteria</taxon>
        <taxon>Pseudomonadati</taxon>
        <taxon>Planctomycetota</taxon>
        <taxon>Planctomycetia</taxon>
        <taxon>Pirellulales</taxon>
        <taxon>Lacipirellulaceae</taxon>
        <taxon>Aeoliella</taxon>
    </lineage>
</organism>
<dbReference type="Pfam" id="PF12576">
    <property type="entry name" value="DUF3754"/>
    <property type="match status" value="1"/>
</dbReference>
<evidence type="ECO:0000313" key="3">
    <source>
        <dbReference type="EMBL" id="QDU55867.1"/>
    </source>
</evidence>
<evidence type="ECO:0000256" key="2">
    <source>
        <dbReference type="SAM" id="Phobius"/>
    </source>
</evidence>
<dbReference type="EMBL" id="CP036278">
    <property type="protein sequence ID" value="QDU55867.1"/>
    <property type="molecule type" value="Genomic_DNA"/>
</dbReference>
<keyword evidence="2" id="KW-1133">Transmembrane helix</keyword>